<dbReference type="EMBL" id="LCJB01000009">
    <property type="protein sequence ID" value="KKT71739.1"/>
    <property type="molecule type" value="Genomic_DNA"/>
</dbReference>
<organism evidence="1 2">
    <name type="scientific">Candidatus Uhrbacteria bacterium GW2011_GWF2_44_350</name>
    <dbReference type="NCBI Taxonomy" id="1619000"/>
    <lineage>
        <taxon>Bacteria</taxon>
        <taxon>Candidatus Uhriibacteriota</taxon>
    </lineage>
</organism>
<accession>A0A0G1MID6</accession>
<gene>
    <name evidence="1" type="ORF">UW63_C0009G0008</name>
</gene>
<sequence length="89" mass="10576">MSRRDTRESIIAKIGLVALELQEQERELPFEFRADEELFLLARGQVITNNDLENVVRAFLNRPAVRVRLKLFRRLARLERRLAVFDRIV</sequence>
<reference evidence="1 2" key="1">
    <citation type="journal article" date="2015" name="Nature">
        <title>rRNA introns, odd ribosomes, and small enigmatic genomes across a large radiation of phyla.</title>
        <authorList>
            <person name="Brown C.T."/>
            <person name="Hug L.A."/>
            <person name="Thomas B.C."/>
            <person name="Sharon I."/>
            <person name="Castelle C.J."/>
            <person name="Singh A."/>
            <person name="Wilkins M.J."/>
            <person name="Williams K.H."/>
            <person name="Banfield J.F."/>
        </authorList>
    </citation>
    <scope>NUCLEOTIDE SEQUENCE [LARGE SCALE GENOMIC DNA]</scope>
</reference>
<dbReference type="Proteomes" id="UP000034154">
    <property type="component" value="Unassembled WGS sequence"/>
</dbReference>
<comment type="caution">
    <text evidence="1">The sequence shown here is derived from an EMBL/GenBank/DDBJ whole genome shotgun (WGS) entry which is preliminary data.</text>
</comment>
<name>A0A0G1MID6_9BACT</name>
<proteinExistence type="predicted"/>
<protein>
    <submittedName>
        <fullName evidence="1">Uncharacterized protein</fullName>
    </submittedName>
</protein>
<evidence type="ECO:0000313" key="1">
    <source>
        <dbReference type="EMBL" id="KKT71739.1"/>
    </source>
</evidence>
<dbReference type="AlphaFoldDB" id="A0A0G1MID6"/>
<evidence type="ECO:0000313" key="2">
    <source>
        <dbReference type="Proteomes" id="UP000034154"/>
    </source>
</evidence>